<dbReference type="AlphaFoldDB" id="A0A8S1BV51"/>
<dbReference type="Proteomes" id="UP000494106">
    <property type="component" value="Unassembled WGS sequence"/>
</dbReference>
<protein>
    <recommendedName>
        <fullName evidence="3">DDE Tnp4 domain-containing protein</fullName>
    </recommendedName>
</protein>
<reference evidence="1 2" key="1">
    <citation type="submission" date="2020-04" db="EMBL/GenBank/DDBJ databases">
        <authorList>
            <person name="Wallbank WR R."/>
            <person name="Pardo Diaz C."/>
            <person name="Kozak K."/>
            <person name="Martin S."/>
            <person name="Jiggins C."/>
            <person name="Moest M."/>
            <person name="Warren A I."/>
            <person name="Byers J.R.P. K."/>
            <person name="Montejo-Kovacevich G."/>
            <person name="Yen C E."/>
        </authorList>
    </citation>
    <scope>NUCLEOTIDE SEQUENCE [LARGE SCALE GENOMIC DNA]</scope>
</reference>
<dbReference type="OrthoDB" id="7533242at2759"/>
<organism evidence="1 2">
    <name type="scientific">Arctia plantaginis</name>
    <name type="common">Wood tiger moth</name>
    <name type="synonym">Phalaena plantaginis</name>
    <dbReference type="NCBI Taxonomy" id="874455"/>
    <lineage>
        <taxon>Eukaryota</taxon>
        <taxon>Metazoa</taxon>
        <taxon>Ecdysozoa</taxon>
        <taxon>Arthropoda</taxon>
        <taxon>Hexapoda</taxon>
        <taxon>Insecta</taxon>
        <taxon>Pterygota</taxon>
        <taxon>Neoptera</taxon>
        <taxon>Endopterygota</taxon>
        <taxon>Lepidoptera</taxon>
        <taxon>Glossata</taxon>
        <taxon>Ditrysia</taxon>
        <taxon>Noctuoidea</taxon>
        <taxon>Erebidae</taxon>
        <taxon>Arctiinae</taxon>
        <taxon>Arctia</taxon>
    </lineage>
</organism>
<evidence type="ECO:0000313" key="1">
    <source>
        <dbReference type="EMBL" id="CAB3262439.1"/>
    </source>
</evidence>
<dbReference type="EMBL" id="CADEBC010000958">
    <property type="protein sequence ID" value="CAB3262439.1"/>
    <property type="molecule type" value="Genomic_DNA"/>
</dbReference>
<comment type="caution">
    <text evidence="1">The sequence shown here is derived from an EMBL/GenBank/DDBJ whole genome shotgun (WGS) entry which is preliminary data.</text>
</comment>
<evidence type="ECO:0000313" key="2">
    <source>
        <dbReference type="Proteomes" id="UP000494106"/>
    </source>
</evidence>
<name>A0A8S1BV51_ARCPL</name>
<proteinExistence type="predicted"/>
<gene>
    <name evidence="1" type="ORF">APLA_LOCUS18411</name>
</gene>
<keyword evidence="2" id="KW-1185">Reference proteome</keyword>
<sequence>MSCQLKYQVERQFSRCLNLFKSYLDSIASKLIVIARADPGRVMEVMNLLWTGSSSYDFRWPGSVHDARVMRCSSLAQTWESEWKLFPNAFILGDSGYGLKEVAYGA</sequence>
<accession>A0A8S1BV51</accession>
<evidence type="ECO:0008006" key="3">
    <source>
        <dbReference type="Google" id="ProtNLM"/>
    </source>
</evidence>